<dbReference type="GO" id="GO:0006935">
    <property type="term" value="P:chemotaxis"/>
    <property type="evidence" value="ECO:0007669"/>
    <property type="project" value="InterPro"/>
</dbReference>
<dbReference type="EMBL" id="CP012159">
    <property type="protein sequence ID" value="AKT43668.1"/>
    <property type="molecule type" value="Genomic_DNA"/>
</dbReference>
<evidence type="ECO:0000313" key="3">
    <source>
        <dbReference type="Proteomes" id="UP000067626"/>
    </source>
</evidence>
<dbReference type="PANTHER" id="PTHR22617">
    <property type="entry name" value="CHEMOTAXIS SENSOR HISTIDINE KINASE-RELATED"/>
    <property type="match status" value="1"/>
</dbReference>
<dbReference type="PROSITE" id="PS50851">
    <property type="entry name" value="CHEW"/>
    <property type="match status" value="1"/>
</dbReference>
<feature type="domain" description="CheW-like" evidence="1">
    <location>
        <begin position="7"/>
        <end position="144"/>
    </location>
</feature>
<dbReference type="Gene3D" id="2.30.30.40">
    <property type="entry name" value="SH3 Domains"/>
    <property type="match status" value="1"/>
</dbReference>
<dbReference type="PANTHER" id="PTHR22617:SF23">
    <property type="entry name" value="CHEMOTAXIS PROTEIN CHEW"/>
    <property type="match status" value="1"/>
</dbReference>
<name>A0A0K1EST0_CHOCO</name>
<gene>
    <name evidence="2" type="ORF">CMC5_079030</name>
</gene>
<dbReference type="InterPro" id="IPR002545">
    <property type="entry name" value="CheW-lke_dom"/>
</dbReference>
<dbReference type="Gene3D" id="2.40.50.180">
    <property type="entry name" value="CheA-289, Domain 4"/>
    <property type="match status" value="1"/>
</dbReference>
<organism evidence="2 3">
    <name type="scientific">Chondromyces crocatus</name>
    <dbReference type="NCBI Taxonomy" id="52"/>
    <lineage>
        <taxon>Bacteria</taxon>
        <taxon>Pseudomonadati</taxon>
        <taxon>Myxococcota</taxon>
        <taxon>Polyangia</taxon>
        <taxon>Polyangiales</taxon>
        <taxon>Polyangiaceae</taxon>
        <taxon>Chondromyces</taxon>
    </lineage>
</organism>
<dbReference type="SUPFAM" id="SSF50341">
    <property type="entry name" value="CheW-like"/>
    <property type="match status" value="1"/>
</dbReference>
<dbReference type="GO" id="GO:0007165">
    <property type="term" value="P:signal transduction"/>
    <property type="evidence" value="ECO:0007669"/>
    <property type="project" value="InterPro"/>
</dbReference>
<dbReference type="SMART" id="SM00260">
    <property type="entry name" value="CheW"/>
    <property type="match status" value="1"/>
</dbReference>
<protein>
    <recommendedName>
        <fullName evidence="1">CheW-like domain-containing protein</fullName>
    </recommendedName>
</protein>
<dbReference type="GO" id="GO:0005829">
    <property type="term" value="C:cytosol"/>
    <property type="evidence" value="ECO:0007669"/>
    <property type="project" value="TreeGrafter"/>
</dbReference>
<dbReference type="Proteomes" id="UP000067626">
    <property type="component" value="Chromosome"/>
</dbReference>
<dbReference type="InterPro" id="IPR039315">
    <property type="entry name" value="CheW"/>
</dbReference>
<dbReference type="STRING" id="52.CMC5_079030"/>
<evidence type="ECO:0000313" key="2">
    <source>
        <dbReference type="EMBL" id="AKT43668.1"/>
    </source>
</evidence>
<dbReference type="KEGG" id="ccro:CMC5_079030"/>
<accession>A0A0K1EST0</accession>
<sequence>MSPAGSSRLTLVVRAQGWVCAIPVRAVIETMRPLPIEPVREAPAFVRGVTVIRGESLPVVDLAVLLGGQSTQQGNRFVTLRVGPRRLALLVDEVIGISERDAGGAQPAPLLSSALAEHVERLGALDGQAFAVLGTARLLSDVPGTLV</sequence>
<evidence type="ECO:0000259" key="1">
    <source>
        <dbReference type="PROSITE" id="PS50851"/>
    </source>
</evidence>
<dbReference type="RefSeq" id="WP_050435099.1">
    <property type="nucleotide sequence ID" value="NZ_CP012159.1"/>
</dbReference>
<dbReference type="OrthoDB" id="5518172at2"/>
<proteinExistence type="predicted"/>
<dbReference type="Pfam" id="PF01584">
    <property type="entry name" value="CheW"/>
    <property type="match status" value="1"/>
</dbReference>
<reference evidence="2 3" key="1">
    <citation type="submission" date="2015-07" db="EMBL/GenBank/DDBJ databases">
        <title>Genome analysis of myxobacterium Chondromyces crocatus Cm c5 reveals a high potential for natural compound synthesis and the genetic basis for the loss of fruiting body formation.</title>
        <authorList>
            <person name="Zaburannyi N."/>
            <person name="Bunk B."/>
            <person name="Maier J."/>
            <person name="Overmann J."/>
            <person name="Mueller R."/>
        </authorList>
    </citation>
    <scope>NUCLEOTIDE SEQUENCE [LARGE SCALE GENOMIC DNA]</scope>
    <source>
        <strain evidence="2 3">Cm c5</strain>
    </source>
</reference>
<keyword evidence="3" id="KW-1185">Reference proteome</keyword>
<dbReference type="AlphaFoldDB" id="A0A0K1EST0"/>
<dbReference type="InterPro" id="IPR036061">
    <property type="entry name" value="CheW-like_dom_sf"/>
</dbReference>